<evidence type="ECO:0000313" key="2">
    <source>
        <dbReference type="EMBL" id="DAE28667.1"/>
    </source>
</evidence>
<name>A0A8S5RBZ9_9VIRU</name>
<evidence type="ECO:0000259" key="1">
    <source>
        <dbReference type="PROSITE" id="PS50164"/>
    </source>
</evidence>
<dbReference type="PROSITE" id="PS50164">
    <property type="entry name" value="GIY_YIG"/>
    <property type="match status" value="1"/>
</dbReference>
<feature type="domain" description="GIY-YIG" evidence="1">
    <location>
        <begin position="1"/>
        <end position="80"/>
    </location>
</feature>
<dbReference type="Gene3D" id="3.40.1440.10">
    <property type="entry name" value="GIY-YIG endonuclease"/>
    <property type="match status" value="1"/>
</dbReference>
<organism evidence="2">
    <name type="scientific">virus sp. ctmTa7</name>
    <dbReference type="NCBI Taxonomy" id="2828255"/>
    <lineage>
        <taxon>Viruses</taxon>
    </lineage>
</organism>
<keyword evidence="2" id="KW-0540">Nuclease</keyword>
<dbReference type="InterPro" id="IPR000305">
    <property type="entry name" value="GIY-YIG_endonuc"/>
</dbReference>
<protein>
    <submittedName>
        <fullName evidence="2">Intron associated endonuclease</fullName>
    </submittedName>
</protein>
<dbReference type="EMBL" id="BK059091">
    <property type="protein sequence ID" value="DAE28667.1"/>
    <property type="molecule type" value="Genomic_DNA"/>
</dbReference>
<reference evidence="2" key="1">
    <citation type="journal article" date="2021" name="Proc. Natl. Acad. Sci. U.S.A.">
        <title>A Catalog of Tens of Thousands of Viruses from Human Metagenomes Reveals Hidden Associations with Chronic Diseases.</title>
        <authorList>
            <person name="Tisza M.J."/>
            <person name="Buck C.B."/>
        </authorList>
    </citation>
    <scope>NUCLEOTIDE SEQUENCE</scope>
    <source>
        <strain evidence="2">CtmTa7</strain>
    </source>
</reference>
<dbReference type="InterPro" id="IPR035901">
    <property type="entry name" value="GIY-YIG_endonuc_sf"/>
</dbReference>
<keyword evidence="2" id="KW-0255">Endonuclease</keyword>
<sequence>MYGYIYLTTNLINDRKYIGKHKSEFYDDKYYGSGKILLQAISKYGIENFTNEILYEADYAEELNKKEKEYISLYRGKYGKQMYNIASGGDGGDTYSSKSEEEKEDFVKKMEKINRDRCSSKEFKIQASERLTKKYSNIEERKLQSERIKKAWDNEQLKEDQSERLKNYYKTHKKENSYNNIPCGIKFNGVKYEFESVKQLKKFIKEEFNFVPGNSKIKQMMIDGTNGIPYVSFFKKYSNLNGALLYYKQNENVETMGDECSPVEHEIGTCSKCKTEIEEIVRSA</sequence>
<proteinExistence type="predicted"/>
<accession>A0A8S5RBZ9</accession>
<dbReference type="SUPFAM" id="SSF82771">
    <property type="entry name" value="GIY-YIG endonuclease"/>
    <property type="match status" value="1"/>
</dbReference>
<keyword evidence="2" id="KW-0378">Hydrolase</keyword>
<dbReference type="GO" id="GO:0004519">
    <property type="term" value="F:endonuclease activity"/>
    <property type="evidence" value="ECO:0007669"/>
    <property type="project" value="UniProtKB-KW"/>
</dbReference>